<protein>
    <submittedName>
        <fullName evidence="4">Ankyrin repeat domain-containing protein</fullName>
    </submittedName>
</protein>
<gene>
    <name evidence="4" type="ORF">KCQ71_21245</name>
</gene>
<dbReference type="Gene3D" id="1.25.40.20">
    <property type="entry name" value="Ankyrin repeat-containing domain"/>
    <property type="match status" value="1"/>
</dbReference>
<name>A0ABS7SF40_9MICO</name>
<dbReference type="SUPFAM" id="SSF48403">
    <property type="entry name" value="Ankyrin repeat"/>
    <property type="match status" value="1"/>
</dbReference>
<accession>A0ABS7SF40</accession>
<evidence type="ECO:0000313" key="4">
    <source>
        <dbReference type="EMBL" id="MBZ2198687.1"/>
    </source>
</evidence>
<dbReference type="Proteomes" id="UP000826651">
    <property type="component" value="Unassembled WGS sequence"/>
</dbReference>
<dbReference type="PROSITE" id="PS50297">
    <property type="entry name" value="ANK_REP_REGION"/>
    <property type="match status" value="1"/>
</dbReference>
<dbReference type="EMBL" id="JAGSHT010000021">
    <property type="protein sequence ID" value="MBZ2198687.1"/>
    <property type="molecule type" value="Genomic_DNA"/>
</dbReference>
<dbReference type="RefSeq" id="WP_223409899.1">
    <property type="nucleotide sequence ID" value="NZ_JAGSHT010000021.1"/>
</dbReference>
<organism evidence="4 5">
    <name type="scientific">Occultella gossypii</name>
    <dbReference type="NCBI Taxonomy" id="2800820"/>
    <lineage>
        <taxon>Bacteria</taxon>
        <taxon>Bacillati</taxon>
        <taxon>Actinomycetota</taxon>
        <taxon>Actinomycetes</taxon>
        <taxon>Micrococcales</taxon>
        <taxon>Ruaniaceae</taxon>
        <taxon>Occultella</taxon>
    </lineage>
</organism>
<dbReference type="InterPro" id="IPR002110">
    <property type="entry name" value="Ankyrin_rpt"/>
</dbReference>
<dbReference type="InterPro" id="IPR036770">
    <property type="entry name" value="Ankyrin_rpt-contain_sf"/>
</dbReference>
<evidence type="ECO:0000313" key="5">
    <source>
        <dbReference type="Proteomes" id="UP000826651"/>
    </source>
</evidence>
<sequence>MDPLSEADTNAVIAIVMDLARAGSTDELVEFFDHGLDVDVRDADGNTALMLAAYHGHAPAVAALIERGADVDLRNNRDQSPIAGALFKGEDEIVAALRAAGADLDAGTPSARATAEMFGRAHLLS</sequence>
<comment type="caution">
    <text evidence="4">The sequence shown here is derived from an EMBL/GenBank/DDBJ whole genome shotgun (WGS) entry which is preliminary data.</text>
</comment>
<keyword evidence="5" id="KW-1185">Reference proteome</keyword>
<evidence type="ECO:0000256" key="1">
    <source>
        <dbReference type="ARBA" id="ARBA00022737"/>
    </source>
</evidence>
<dbReference type="Pfam" id="PF12796">
    <property type="entry name" value="Ank_2"/>
    <property type="match status" value="1"/>
</dbReference>
<evidence type="ECO:0000256" key="2">
    <source>
        <dbReference type="ARBA" id="ARBA00023043"/>
    </source>
</evidence>
<dbReference type="PROSITE" id="PS50088">
    <property type="entry name" value="ANK_REPEAT"/>
    <property type="match status" value="1"/>
</dbReference>
<feature type="repeat" description="ANK" evidence="3">
    <location>
        <begin position="44"/>
        <end position="76"/>
    </location>
</feature>
<keyword evidence="1" id="KW-0677">Repeat</keyword>
<proteinExistence type="predicted"/>
<evidence type="ECO:0000256" key="3">
    <source>
        <dbReference type="PROSITE-ProRule" id="PRU00023"/>
    </source>
</evidence>
<dbReference type="SMART" id="SM00248">
    <property type="entry name" value="ANK"/>
    <property type="match status" value="2"/>
</dbReference>
<dbReference type="PANTHER" id="PTHR24171">
    <property type="entry name" value="ANKYRIN REPEAT DOMAIN-CONTAINING PROTEIN 39-RELATED"/>
    <property type="match status" value="1"/>
</dbReference>
<reference evidence="4 5" key="1">
    <citation type="submission" date="2021-04" db="EMBL/GenBank/DDBJ databases">
        <title>Ruania sp. nov., isolated from sandy soil of mangrove forest.</title>
        <authorList>
            <person name="Ge X."/>
            <person name="Huang R."/>
            <person name="Liu W."/>
        </authorList>
    </citation>
    <scope>NUCLEOTIDE SEQUENCE [LARGE SCALE GENOMIC DNA]</scope>
    <source>
        <strain evidence="4 5">N2-46</strain>
    </source>
</reference>
<keyword evidence="2 3" id="KW-0040">ANK repeat</keyword>